<proteinExistence type="predicted"/>
<feature type="chain" id="PRO_5025378927" evidence="1">
    <location>
        <begin position="20"/>
        <end position="195"/>
    </location>
</feature>
<protein>
    <submittedName>
        <fullName evidence="2">Putative salivary lipocalin</fullName>
    </submittedName>
</protein>
<dbReference type="AlphaFoldDB" id="A0A6B0V1V4"/>
<evidence type="ECO:0000313" key="2">
    <source>
        <dbReference type="EMBL" id="MXU95765.1"/>
    </source>
</evidence>
<accession>A0A6B0V1V4</accession>
<feature type="signal peptide" evidence="1">
    <location>
        <begin position="1"/>
        <end position="19"/>
    </location>
</feature>
<organism evidence="2">
    <name type="scientific">Ixodes ricinus</name>
    <name type="common">Common tick</name>
    <name type="synonym">Acarus ricinus</name>
    <dbReference type="NCBI Taxonomy" id="34613"/>
    <lineage>
        <taxon>Eukaryota</taxon>
        <taxon>Metazoa</taxon>
        <taxon>Ecdysozoa</taxon>
        <taxon>Arthropoda</taxon>
        <taxon>Chelicerata</taxon>
        <taxon>Arachnida</taxon>
        <taxon>Acari</taxon>
        <taxon>Parasitiformes</taxon>
        <taxon>Ixodida</taxon>
        <taxon>Ixodoidea</taxon>
        <taxon>Ixodidae</taxon>
        <taxon>Ixodinae</taxon>
        <taxon>Ixodes</taxon>
    </lineage>
</organism>
<sequence>MAWAINVVALCVIFHLIVANNEHKSPLEVFKHPKDITSLFKVGKTYYEAASTVRRGPLEFPRYDSYCGEVRVKTAAPIIIEKRFLYYARGSWHWLKANYSVSIQTDSTGQEARNYAAVTSMHEMKTLVQTLYLLWLENDTCALLYNNHTGDCESWEFSRHPLKEIGQSDCSKLTVVCRKRSSIRYLEQCYTHYVN</sequence>
<evidence type="ECO:0000256" key="1">
    <source>
        <dbReference type="SAM" id="SignalP"/>
    </source>
</evidence>
<keyword evidence="1" id="KW-0732">Signal</keyword>
<dbReference type="EMBL" id="GIFC01013682">
    <property type="protein sequence ID" value="MXU95765.1"/>
    <property type="molecule type" value="Transcribed_RNA"/>
</dbReference>
<reference evidence="2" key="1">
    <citation type="submission" date="2019-12" db="EMBL/GenBank/DDBJ databases">
        <title>An insight into the sialome of adult female Ixodes ricinus ticks feeding for 6 days.</title>
        <authorList>
            <person name="Perner J."/>
            <person name="Ribeiro J.M.C."/>
        </authorList>
    </citation>
    <scope>NUCLEOTIDE SEQUENCE</scope>
    <source>
        <strain evidence="2">Semi-engorged</strain>
        <tissue evidence="2">Salivary glands</tissue>
    </source>
</reference>
<name>A0A6B0V1V4_IXORI</name>